<sequence length="899" mass="104701">MFEPPDELKFAKPVLVLVDDLSQADISLNDLYGKIHFMYLGHNLNTKTASPVCVLLKCVREEDFSMLHAHDKINEEVTVLLRQKLEEKGPINEKEWCENKYHEIEKTGQELGLGKYKPEHLIAFMILRSNFNLAFVSNTIEKLLRNIDPESNQFKLLKYASLLFSYVESHNEAIDIHIPLECCDQLMANTNILKARSPEDRPWEYLLHEPVKILLRIEDKQRGSGRQIKMAHQNLARQVLECIKNKTKQSTVSIALEYLKSDLLNNYSYAKVFIHEMTKEMLIRRKKEEYDDMKNTKFSPLVEDMLKDSSYQEVAAVLVLGYEQLKDGMIAQQLARVYIHVKEFEMAKTWADTARSIAPQRFGFIHTCGLVMREKFSHLSKKMSKKTHIPSNISDQISLIEIAFQAIDIFNEATRLIMKLNASSDLLIYADTIDIILQLLSFVSENVEPFKELSVLHNYLVSPDFIPEELPEEYGPLHNKFKALYEMGESAFRHVEDLIFCHTTIYERKHFHTKERKEHRSNRNVKFRLPDMQSKFSNFFGEKGEDMKEIYTTDPDLRNRWYRGKLLGMKANSFIKIFDIIALIKKKKHNKEEAKAKLLEAKEYLKKIMPLSDCDLANKISLNVALALLRAPNRESTQSVFAFCKELIDLNGTFLDVAYLFIMIILWPNKENMDGVDYDDKLFHRALRTLGDLYNNKKEQMLASKPEVLRFKQEHNIFRATTQFFLIRGKGLQSVCHRSTLFVKDTADLAWDELWDSPPEHLNLMLLSGIASSSSKGNFIIVLNNKSNQGDTIKIRNSYKQPAFVSEERVTFYLGFSFEGLVAYGVKANNGSNIHHWNWSSYTNYEETSKEELYHKMRKIEEIKAKREKNLPLHPDEQQLLQDEEDISDAMLRFEEQFD</sequence>
<reference evidence="1" key="2">
    <citation type="journal article" date="2021" name="Genome Biol. Evol.">
        <title>Developing a high-quality reference genome for a parasitic bivalve with doubly uniparental inheritance (Bivalvia: Unionida).</title>
        <authorList>
            <person name="Smith C.H."/>
        </authorList>
    </citation>
    <scope>NUCLEOTIDE SEQUENCE</scope>
    <source>
        <strain evidence="1">CHS0354</strain>
        <tissue evidence="1">Mantle</tissue>
    </source>
</reference>
<reference evidence="1" key="3">
    <citation type="submission" date="2023-05" db="EMBL/GenBank/DDBJ databases">
        <authorList>
            <person name="Smith C.H."/>
        </authorList>
    </citation>
    <scope>NUCLEOTIDE SEQUENCE</scope>
    <source>
        <strain evidence="1">CHS0354</strain>
        <tissue evidence="1">Mantle</tissue>
    </source>
</reference>
<comment type="caution">
    <text evidence="1">The sequence shown here is derived from an EMBL/GenBank/DDBJ whole genome shotgun (WGS) entry which is preliminary data.</text>
</comment>
<dbReference type="EMBL" id="JAEAOA010001685">
    <property type="protein sequence ID" value="KAK3601582.1"/>
    <property type="molecule type" value="Genomic_DNA"/>
</dbReference>
<reference evidence="1" key="1">
    <citation type="journal article" date="2021" name="Genome Biol. Evol.">
        <title>A High-Quality Reference Genome for a Parasitic Bivalve with Doubly Uniparental Inheritance (Bivalvia: Unionida).</title>
        <authorList>
            <person name="Smith C.H."/>
        </authorList>
    </citation>
    <scope>NUCLEOTIDE SEQUENCE</scope>
    <source>
        <strain evidence="1">CHS0354</strain>
    </source>
</reference>
<gene>
    <name evidence="1" type="ORF">CHS0354_027827</name>
</gene>
<proteinExistence type="predicted"/>
<dbReference type="PANTHER" id="PTHR16155:SF19">
    <property type="entry name" value="DED DOMAIN-CONTAINING PROTEIN"/>
    <property type="match status" value="1"/>
</dbReference>
<dbReference type="Proteomes" id="UP001195483">
    <property type="component" value="Unassembled WGS sequence"/>
</dbReference>
<protein>
    <submittedName>
        <fullName evidence="1">Uncharacterized protein</fullName>
    </submittedName>
</protein>
<keyword evidence="2" id="KW-1185">Reference proteome</keyword>
<organism evidence="1 2">
    <name type="scientific">Potamilus streckersoni</name>
    <dbReference type="NCBI Taxonomy" id="2493646"/>
    <lineage>
        <taxon>Eukaryota</taxon>
        <taxon>Metazoa</taxon>
        <taxon>Spiralia</taxon>
        <taxon>Lophotrochozoa</taxon>
        <taxon>Mollusca</taxon>
        <taxon>Bivalvia</taxon>
        <taxon>Autobranchia</taxon>
        <taxon>Heteroconchia</taxon>
        <taxon>Palaeoheterodonta</taxon>
        <taxon>Unionida</taxon>
        <taxon>Unionoidea</taxon>
        <taxon>Unionidae</taxon>
        <taxon>Ambleminae</taxon>
        <taxon>Lampsilini</taxon>
        <taxon>Potamilus</taxon>
    </lineage>
</organism>
<dbReference type="AlphaFoldDB" id="A0AAE0T0K5"/>
<evidence type="ECO:0000313" key="2">
    <source>
        <dbReference type="Proteomes" id="UP001195483"/>
    </source>
</evidence>
<name>A0AAE0T0K5_9BIVA</name>
<accession>A0AAE0T0K5</accession>
<evidence type="ECO:0000313" key="1">
    <source>
        <dbReference type="EMBL" id="KAK3601582.1"/>
    </source>
</evidence>
<dbReference type="GO" id="GO:0005737">
    <property type="term" value="C:cytoplasm"/>
    <property type="evidence" value="ECO:0007669"/>
    <property type="project" value="TreeGrafter"/>
</dbReference>
<dbReference type="PANTHER" id="PTHR16155">
    <property type="entry name" value="DED DOMAIN-CONTAINING PROTEIN"/>
    <property type="match status" value="1"/>
</dbReference>